<comment type="caution">
    <text evidence="4">The sequence shown here is derived from an EMBL/GenBank/DDBJ whole genome shotgun (WGS) entry which is preliminary data.</text>
</comment>
<sequence length="321" mass="34541">MPFTVAGKTAIVTGAGSGINLAFAELLLAHNCNVVFADLSLRPEARDVVSSFSSENTNSPRAVFVETDVTSWPALENMFDVAYAEFGDVHVVCPGAGVYEPHWSNFWLPPGSKQSRDKVDAGHYALLDINLAHPIRTTQLAISKWLYPDENASSPFPTPAKATPENPKRIVHISSVAAQIPVFRAPLYGASKSAITGFVRAIAPLDAEGIRVNAVAPGVVKTPLWSENPEKLANVDQSRDAWVSPLEVAQAMLDCVQKDERTAGMIVEVGAKNTRVVTTYNDAGPDFSPEAGIVTSNSEVGDKEAWGFLHDKTVWSGRADK</sequence>
<comment type="similarity">
    <text evidence="1">Belongs to the short-chain dehydrogenases/reductases (SDR) family.</text>
</comment>
<dbReference type="InterPro" id="IPR020904">
    <property type="entry name" value="Sc_DH/Rdtase_CS"/>
</dbReference>
<evidence type="ECO:0000313" key="4">
    <source>
        <dbReference type="EMBL" id="KAF4120418.1"/>
    </source>
</evidence>
<dbReference type="PANTHER" id="PTHR44229">
    <property type="entry name" value="15-HYDROXYPROSTAGLANDIN DEHYDROGENASE [NAD(+)]"/>
    <property type="match status" value="1"/>
</dbReference>
<dbReference type="EMBL" id="JAANYQ010000017">
    <property type="protein sequence ID" value="KAF4120418.1"/>
    <property type="molecule type" value="Genomic_DNA"/>
</dbReference>
<evidence type="ECO:0000313" key="5">
    <source>
        <dbReference type="Proteomes" id="UP000749293"/>
    </source>
</evidence>
<proteinExistence type="inferred from homology"/>
<dbReference type="GeneID" id="55969447"/>
<dbReference type="PRINTS" id="PR00081">
    <property type="entry name" value="GDHRDH"/>
</dbReference>
<dbReference type="Gene3D" id="3.40.50.720">
    <property type="entry name" value="NAD(P)-binding Rossmann-like Domain"/>
    <property type="match status" value="1"/>
</dbReference>
<dbReference type="PANTHER" id="PTHR44229:SF4">
    <property type="entry name" value="15-HYDROXYPROSTAGLANDIN DEHYDROGENASE [NAD(+)]"/>
    <property type="match status" value="1"/>
</dbReference>
<dbReference type="InterPro" id="IPR002347">
    <property type="entry name" value="SDR_fam"/>
</dbReference>
<dbReference type="SUPFAM" id="SSF51735">
    <property type="entry name" value="NAD(P)-binding Rossmann-fold domains"/>
    <property type="match status" value="1"/>
</dbReference>
<dbReference type="InterPro" id="IPR036291">
    <property type="entry name" value="NAD(P)-bd_dom_sf"/>
</dbReference>
<dbReference type="GO" id="GO:0016616">
    <property type="term" value="F:oxidoreductase activity, acting on the CH-OH group of donors, NAD or NADP as acceptor"/>
    <property type="evidence" value="ECO:0007669"/>
    <property type="project" value="TreeGrafter"/>
</dbReference>
<evidence type="ECO:0000256" key="1">
    <source>
        <dbReference type="ARBA" id="ARBA00006484"/>
    </source>
</evidence>
<dbReference type="Proteomes" id="UP000749293">
    <property type="component" value="Unassembled WGS sequence"/>
</dbReference>
<dbReference type="FunFam" id="3.40.50.720:FF:000643">
    <property type="entry name" value="Short chain dehydrogenase/reductase family oxidoreductase, putative"/>
    <property type="match status" value="1"/>
</dbReference>
<protein>
    <submittedName>
        <fullName evidence="4">Short-chain dehydrogenase</fullName>
    </submittedName>
</protein>
<dbReference type="PROSITE" id="PS00061">
    <property type="entry name" value="ADH_SHORT"/>
    <property type="match status" value="1"/>
</dbReference>
<keyword evidence="2" id="KW-0521">NADP</keyword>
<dbReference type="GO" id="GO:0005737">
    <property type="term" value="C:cytoplasm"/>
    <property type="evidence" value="ECO:0007669"/>
    <property type="project" value="TreeGrafter"/>
</dbReference>
<keyword evidence="5" id="KW-1185">Reference proteome</keyword>
<gene>
    <name evidence="4" type="ORF">GMORB2_3219</name>
</gene>
<evidence type="ECO:0000256" key="2">
    <source>
        <dbReference type="ARBA" id="ARBA00022857"/>
    </source>
</evidence>
<dbReference type="AlphaFoldDB" id="A0A9P4YRK6"/>
<name>A0A9P4YRK6_9HYPO</name>
<accession>A0A9P4YRK6</accession>
<reference evidence="4" key="1">
    <citation type="submission" date="2020-03" db="EMBL/GenBank/DDBJ databases">
        <title>Site-based positive gene gene selection in Geosmithia morbida across the United States reveals a broad range of putative effectors and factors for local host and environmental adapation.</title>
        <authorList>
            <person name="Onufrak A."/>
            <person name="Murdoch R.W."/>
            <person name="Gazis R."/>
            <person name="Huff M."/>
            <person name="Staton M."/>
            <person name="Klingeman W."/>
            <person name="Hadziabdic D."/>
        </authorList>
    </citation>
    <scope>NUCLEOTIDE SEQUENCE</scope>
    <source>
        <strain evidence="4">1262</strain>
    </source>
</reference>
<dbReference type="Pfam" id="PF00106">
    <property type="entry name" value="adh_short"/>
    <property type="match status" value="1"/>
</dbReference>
<evidence type="ECO:0000256" key="3">
    <source>
        <dbReference type="ARBA" id="ARBA00023002"/>
    </source>
</evidence>
<organism evidence="4 5">
    <name type="scientific">Geosmithia morbida</name>
    <dbReference type="NCBI Taxonomy" id="1094350"/>
    <lineage>
        <taxon>Eukaryota</taxon>
        <taxon>Fungi</taxon>
        <taxon>Dikarya</taxon>
        <taxon>Ascomycota</taxon>
        <taxon>Pezizomycotina</taxon>
        <taxon>Sordariomycetes</taxon>
        <taxon>Hypocreomycetidae</taxon>
        <taxon>Hypocreales</taxon>
        <taxon>Bionectriaceae</taxon>
        <taxon>Geosmithia</taxon>
    </lineage>
</organism>
<dbReference type="OrthoDB" id="37659at2759"/>
<dbReference type="RefSeq" id="XP_035319070.1">
    <property type="nucleotide sequence ID" value="XM_035465195.1"/>
</dbReference>
<keyword evidence="3" id="KW-0560">Oxidoreductase</keyword>